<dbReference type="EMBL" id="JACHDY010000002">
    <property type="protein sequence ID" value="MBB5317608.1"/>
    <property type="molecule type" value="Genomic_DNA"/>
</dbReference>
<name>A0A7W8MRG3_9BACT</name>
<dbReference type="InterPro" id="IPR006944">
    <property type="entry name" value="Phage/GTA_portal"/>
</dbReference>
<reference evidence="1" key="1">
    <citation type="submission" date="2020-08" db="EMBL/GenBank/DDBJ databases">
        <title>Genomic Encyclopedia of Type Strains, Phase IV (KMG-V): Genome sequencing to study the core and pangenomes of soil and plant-associated prokaryotes.</title>
        <authorList>
            <person name="Whitman W."/>
        </authorList>
    </citation>
    <scope>NUCLEOTIDE SEQUENCE [LARGE SCALE GENOMIC DNA]</scope>
    <source>
        <strain evidence="1">M8UP27</strain>
    </source>
</reference>
<comment type="caution">
    <text evidence="1">The sequence shown here is derived from an EMBL/GenBank/DDBJ whole genome shotgun (WGS) entry which is preliminary data.</text>
</comment>
<organism evidence="1 2">
    <name type="scientific">Tunturiibacter empetritectus</name>
    <dbReference type="NCBI Taxonomy" id="3069691"/>
    <lineage>
        <taxon>Bacteria</taxon>
        <taxon>Pseudomonadati</taxon>
        <taxon>Acidobacteriota</taxon>
        <taxon>Terriglobia</taxon>
        <taxon>Terriglobales</taxon>
        <taxon>Acidobacteriaceae</taxon>
        <taxon>Tunturiibacter</taxon>
    </lineage>
</organism>
<dbReference type="AlphaFoldDB" id="A0A7W8MRG3"/>
<dbReference type="Pfam" id="PF04860">
    <property type="entry name" value="Phage_portal"/>
    <property type="match status" value="1"/>
</dbReference>
<gene>
    <name evidence="1" type="ORF">HDF09_002277</name>
</gene>
<accession>A0A7W8MRG3</accession>
<dbReference type="Proteomes" id="UP000568106">
    <property type="component" value="Unassembled WGS sequence"/>
</dbReference>
<keyword evidence="2" id="KW-1185">Reference proteome</keyword>
<evidence type="ECO:0000313" key="2">
    <source>
        <dbReference type="Proteomes" id="UP000568106"/>
    </source>
</evidence>
<evidence type="ECO:0000313" key="1">
    <source>
        <dbReference type="EMBL" id="MBB5317608.1"/>
    </source>
</evidence>
<sequence length="420" mass="46943">MERERVAMGVRTMVKDVWQRLAGVEAAAGDAGMGERKTAMLPSVLSPYRPAGRPGQNALPKPTATNLRKFAETPVVRRAINVVKDKIASMDWQVKVRRGYLGVTVQDAEARMKVLRQCLEEPNASDSFRVLWEQVLEDLLVGGFGAVEMESTGDPERPFHLWPVDGATIQIDTKWDGDPNKPRYAQATGRMGQESLVPLLDDELMYLRLNPRTYTPFGLGRLEVAFETVNQFLSASRYAGKLASNSVAQYAIWLNDATPEEHDRLIRWWQDEIEGTGRVPFLSCEQKPEVIQFAGGTDADLRLQWQETLIRMIANAFDLPPMLLGVASDVNKSTAGEMADEAFQSAVVPVAKLVAEHITRDLFAKKLGWREFEFCFNDLESRDEMEELQMQTTLLQAGVLTVDEVRAMRGLGPIEGAVTQ</sequence>
<protein>
    <submittedName>
        <fullName evidence="1">HK97 family phage portal protein</fullName>
    </submittedName>
</protein>
<proteinExistence type="predicted"/>